<feature type="compositionally biased region" description="Low complexity" evidence="3">
    <location>
        <begin position="445"/>
        <end position="455"/>
    </location>
</feature>
<dbReference type="Gene3D" id="1.25.40.20">
    <property type="entry name" value="Ankyrin repeat-containing domain"/>
    <property type="match status" value="1"/>
</dbReference>
<keyword evidence="4" id="KW-1133">Transmembrane helix</keyword>
<feature type="region of interest" description="Disordered" evidence="3">
    <location>
        <begin position="380"/>
        <end position="490"/>
    </location>
</feature>
<keyword evidence="4" id="KW-0472">Membrane</keyword>
<keyword evidence="4" id="KW-0812">Transmembrane</keyword>
<evidence type="ECO:0000313" key="7">
    <source>
        <dbReference type="Proteomes" id="UP001362899"/>
    </source>
</evidence>
<dbReference type="Gene3D" id="2.60.40.10">
    <property type="entry name" value="Immunoglobulins"/>
    <property type="match status" value="1"/>
</dbReference>
<feature type="compositionally biased region" description="Polar residues" evidence="3">
    <location>
        <begin position="465"/>
        <end position="474"/>
    </location>
</feature>
<feature type="compositionally biased region" description="Polar residues" evidence="3">
    <location>
        <begin position="434"/>
        <end position="444"/>
    </location>
</feature>
<evidence type="ECO:0000256" key="1">
    <source>
        <dbReference type="ARBA" id="ARBA00023043"/>
    </source>
</evidence>
<dbReference type="GO" id="GO:0006357">
    <property type="term" value="P:regulation of transcription by RNA polymerase II"/>
    <property type="evidence" value="ECO:0007669"/>
    <property type="project" value="TreeGrafter"/>
</dbReference>
<evidence type="ECO:0000256" key="3">
    <source>
        <dbReference type="SAM" id="MobiDB-lite"/>
    </source>
</evidence>
<evidence type="ECO:0000313" key="6">
    <source>
        <dbReference type="EMBL" id="GMM51773.1"/>
    </source>
</evidence>
<organism evidence="6 7">
    <name type="scientific">Starmerella bacillaris</name>
    <name type="common">Yeast</name>
    <name type="synonym">Candida zemplinina</name>
    <dbReference type="NCBI Taxonomy" id="1247836"/>
    <lineage>
        <taxon>Eukaryota</taxon>
        <taxon>Fungi</taxon>
        <taxon>Dikarya</taxon>
        <taxon>Ascomycota</taxon>
        <taxon>Saccharomycotina</taxon>
        <taxon>Dipodascomycetes</taxon>
        <taxon>Dipodascales</taxon>
        <taxon>Trichomonascaceae</taxon>
        <taxon>Starmerella</taxon>
    </lineage>
</organism>
<evidence type="ECO:0000256" key="2">
    <source>
        <dbReference type="PROSITE-ProRule" id="PRU00023"/>
    </source>
</evidence>
<dbReference type="InterPro" id="IPR002110">
    <property type="entry name" value="Ankyrin_rpt"/>
</dbReference>
<dbReference type="GO" id="GO:0005634">
    <property type="term" value="C:nucleus"/>
    <property type="evidence" value="ECO:0007669"/>
    <property type="project" value="TreeGrafter"/>
</dbReference>
<feature type="region of interest" description="Disordered" evidence="3">
    <location>
        <begin position="817"/>
        <end position="921"/>
    </location>
</feature>
<dbReference type="PROSITE" id="PS50088">
    <property type="entry name" value="ANK_REPEAT"/>
    <property type="match status" value="2"/>
</dbReference>
<dbReference type="InterPro" id="IPR013783">
    <property type="entry name" value="Ig-like_fold"/>
</dbReference>
<dbReference type="GO" id="GO:0003712">
    <property type="term" value="F:transcription coregulator activity"/>
    <property type="evidence" value="ECO:0007669"/>
    <property type="project" value="TreeGrafter"/>
</dbReference>
<dbReference type="InterPro" id="IPR036770">
    <property type="entry name" value="Ankyrin_rpt-contain_sf"/>
</dbReference>
<feature type="region of interest" description="Disordered" evidence="3">
    <location>
        <begin position="632"/>
        <end position="654"/>
    </location>
</feature>
<feature type="repeat" description="ANK" evidence="2">
    <location>
        <begin position="724"/>
        <end position="750"/>
    </location>
</feature>
<feature type="compositionally biased region" description="Acidic residues" evidence="3">
    <location>
        <begin position="852"/>
        <end position="867"/>
    </location>
</feature>
<sequence length="1018" mass="112771">MNLDDLNLESKDEMMQYIDLGDPQFSSEFEFSEDGASSVTSSVEIPFEPLDYDVLNNMQPIESLGPLNSLNLQNMPQNLRQIDVRNQHMNQMNQLQSQGMQSIQSQRPQVETPTSHSNQIVGQTDNQHMKSQLVQQNQNMGWNPEFGEKNFDNEGEVIDTLMEKLSFGPVNNVQTSPQFIDKAIVSRPQLWRNLKYSLELEKFPEKSRVETQIKCTLIIKNTRTNSPPEETLLHLPADTIARPRFQLANPQILHEDATLRAATLYLSVDAINPHSPNENILMCTKCLAREKKRAFRKKTMDPNEEHYWNESKMRRIIIINGKEVIPIKDGGIVELPLRIACYCRHHAAKSGYQLLFSLRSASGELLGATVSTSIFITDSHKEQRRLSTTSSVESAESSSHESTSVSRLHRVSSASSNDIHGSHPYMRRMRPEQNRSSPSNILNVSRSRSNSQSQSPGNIGGIDMQNIQQSQNSGGYVKREPPSPSSAIPSWMAGVPNGMSPNMGAQAIPTVIRAIPPTGSVRGGIEVTLLGNNFRPGLVAMFGEAAAVSTQFWSDTTIIAHLPASTQSGPVLVQFQGFEDSWEHAQASPATFTYINDGDGKLKEIALQMIGFDMTGKVEDADNIAQQLLIRDGNSKSNSKNNSASDTNSHNATFHSTQPICSAEKFALWVLENLSKFNTERLSNINLRNAEGQSMIHIASMLGYTSVVKALIMRGAYVDIQDVSGLTPLHFAVMFGNRSITRLLLMADADPFRRTLSNQIARDIADSTVIDLLPVNARTWYNELNTRGSSGSLHYLLRQYEDNSSSVPAISSAASSAMGTSNVSVNTNSATPSGGLGRASSETTLSFTSLDPSEDDGYDSTGSEEDSAPNVRPKRPPSYSRLFPAQEFENESTANETSNDAENRQNSRANHTSNAEASEFKTMKNKPESVLRFGYSFTKKPLNSQLKNDRMLFTFWVPLLLVTLLALLTIYMMQNEHNGVEGYVVMACAHVGDWSKKLLYWILPGSQFQHGKSGIKVA</sequence>
<name>A0AAV5RKR6_STABA</name>
<feature type="transmembrane region" description="Helical" evidence="4">
    <location>
        <begin position="951"/>
        <end position="971"/>
    </location>
</feature>
<dbReference type="PROSITE" id="PS50297">
    <property type="entry name" value="ANK_REP_REGION"/>
    <property type="match status" value="2"/>
</dbReference>
<dbReference type="Pfam" id="PF01833">
    <property type="entry name" value="TIG"/>
    <property type="match status" value="1"/>
</dbReference>
<dbReference type="InterPro" id="IPR002909">
    <property type="entry name" value="IPT_dom"/>
</dbReference>
<dbReference type="AlphaFoldDB" id="A0AAV5RKR6"/>
<dbReference type="InterPro" id="IPR057962">
    <property type="entry name" value="SPT23_MGA2_DBD"/>
</dbReference>
<dbReference type="SMART" id="SM00248">
    <property type="entry name" value="ANK"/>
    <property type="match status" value="2"/>
</dbReference>
<feature type="compositionally biased region" description="Low complexity" evidence="3">
    <location>
        <begin position="387"/>
        <end position="406"/>
    </location>
</feature>
<feature type="compositionally biased region" description="Polar residues" evidence="3">
    <location>
        <begin position="840"/>
        <end position="851"/>
    </location>
</feature>
<keyword evidence="7" id="KW-1185">Reference proteome</keyword>
<keyword evidence="1 2" id="KW-0040">ANK repeat</keyword>
<evidence type="ECO:0000256" key="4">
    <source>
        <dbReference type="SAM" id="Phobius"/>
    </source>
</evidence>
<dbReference type="PANTHER" id="PTHR23335">
    <property type="entry name" value="CALMODULIN-BINDING TRANSCRIPTION ACTIVATOR CAMTA"/>
    <property type="match status" value="1"/>
</dbReference>
<comment type="caution">
    <text evidence="6">The sequence shown here is derived from an EMBL/GenBank/DDBJ whole genome shotgun (WGS) entry which is preliminary data.</text>
</comment>
<accession>A0AAV5RKR6</accession>
<feature type="compositionally biased region" description="Low complexity" evidence="3">
    <location>
        <begin position="635"/>
        <end position="649"/>
    </location>
</feature>
<dbReference type="CDD" id="cd00102">
    <property type="entry name" value="IPT"/>
    <property type="match status" value="1"/>
</dbReference>
<dbReference type="PANTHER" id="PTHR23335:SF1">
    <property type="entry name" value="CALMODULIN-BINDING TRANSCRIPTION ACTIVATOR, ISOFORM F"/>
    <property type="match status" value="1"/>
</dbReference>
<feature type="domain" description="IPT/TIG" evidence="5">
    <location>
        <begin position="508"/>
        <end position="595"/>
    </location>
</feature>
<dbReference type="SMART" id="SM00429">
    <property type="entry name" value="IPT"/>
    <property type="match status" value="1"/>
</dbReference>
<protein>
    <submittedName>
        <fullName evidence="6">Mga2 protein</fullName>
    </submittedName>
</protein>
<dbReference type="SUPFAM" id="SSF81296">
    <property type="entry name" value="E set domains"/>
    <property type="match status" value="1"/>
</dbReference>
<dbReference type="GO" id="GO:0003690">
    <property type="term" value="F:double-stranded DNA binding"/>
    <property type="evidence" value="ECO:0007669"/>
    <property type="project" value="TreeGrafter"/>
</dbReference>
<feature type="compositionally biased region" description="Polar residues" evidence="3">
    <location>
        <begin position="891"/>
        <end position="916"/>
    </location>
</feature>
<dbReference type="InterPro" id="IPR014756">
    <property type="entry name" value="Ig_E-set"/>
</dbReference>
<dbReference type="SUPFAM" id="SSF48403">
    <property type="entry name" value="Ankyrin repeat"/>
    <property type="match status" value="1"/>
</dbReference>
<proteinExistence type="predicted"/>
<evidence type="ECO:0000259" key="5">
    <source>
        <dbReference type="SMART" id="SM00429"/>
    </source>
</evidence>
<reference evidence="6 7" key="1">
    <citation type="journal article" date="2023" name="Elife">
        <title>Identification of key yeast species and microbe-microbe interactions impacting larval growth of Drosophila in the wild.</title>
        <authorList>
            <person name="Mure A."/>
            <person name="Sugiura Y."/>
            <person name="Maeda R."/>
            <person name="Honda K."/>
            <person name="Sakurai N."/>
            <person name="Takahashi Y."/>
            <person name="Watada M."/>
            <person name="Katoh T."/>
            <person name="Gotoh A."/>
            <person name="Gotoh Y."/>
            <person name="Taniguchi I."/>
            <person name="Nakamura K."/>
            <person name="Hayashi T."/>
            <person name="Katayama T."/>
            <person name="Uemura T."/>
            <person name="Hattori Y."/>
        </authorList>
    </citation>
    <scope>NUCLEOTIDE SEQUENCE [LARGE SCALE GENOMIC DNA]</scope>
    <source>
        <strain evidence="6 7">SB-73</strain>
    </source>
</reference>
<feature type="compositionally biased region" description="Polar residues" evidence="3">
    <location>
        <begin position="818"/>
        <end position="832"/>
    </location>
</feature>
<dbReference type="Pfam" id="PF25603">
    <property type="entry name" value="SPT23_MGA2_DBD"/>
    <property type="match status" value="1"/>
</dbReference>
<gene>
    <name evidence="6" type="ORF">DASB73_027360</name>
</gene>
<dbReference type="Pfam" id="PF12796">
    <property type="entry name" value="Ank_2"/>
    <property type="match status" value="1"/>
</dbReference>
<feature type="repeat" description="ANK" evidence="2">
    <location>
        <begin position="691"/>
        <end position="723"/>
    </location>
</feature>
<dbReference type="Proteomes" id="UP001362899">
    <property type="component" value="Unassembled WGS sequence"/>
</dbReference>
<dbReference type="EMBL" id="BTGC01000008">
    <property type="protein sequence ID" value="GMM51773.1"/>
    <property type="molecule type" value="Genomic_DNA"/>
</dbReference>